<protein>
    <submittedName>
        <fullName evidence="2">Uncharacterized protein</fullName>
    </submittedName>
</protein>
<name>A0ABU5VRB8_9BACT</name>
<dbReference type="Proteomes" id="UP001302274">
    <property type="component" value="Unassembled WGS sequence"/>
</dbReference>
<comment type="caution">
    <text evidence="2">The sequence shown here is derived from an EMBL/GenBank/DDBJ whole genome shotgun (WGS) entry which is preliminary data.</text>
</comment>
<accession>A0ABU5VRB8</accession>
<evidence type="ECO:0000313" key="2">
    <source>
        <dbReference type="EMBL" id="MEA9355584.1"/>
    </source>
</evidence>
<keyword evidence="1" id="KW-0812">Transmembrane</keyword>
<gene>
    <name evidence="2" type="ORF">SHI21_05210</name>
</gene>
<dbReference type="RefSeq" id="WP_323575189.1">
    <property type="nucleotide sequence ID" value="NZ_JAYGJQ010000001.1"/>
</dbReference>
<evidence type="ECO:0000313" key="3">
    <source>
        <dbReference type="Proteomes" id="UP001302274"/>
    </source>
</evidence>
<feature type="transmembrane region" description="Helical" evidence="1">
    <location>
        <begin position="210"/>
        <end position="232"/>
    </location>
</feature>
<keyword evidence="1" id="KW-1133">Transmembrane helix</keyword>
<reference evidence="2 3" key="1">
    <citation type="submission" date="2023-11" db="EMBL/GenBank/DDBJ databases">
        <title>A Novel Polar Bacteriovorax (B. antarcticus) Isolated from the Biocrust in Antarctica.</title>
        <authorList>
            <person name="Mun W."/>
            <person name="Choi S.Y."/>
            <person name="Mitchell R.J."/>
        </authorList>
    </citation>
    <scope>NUCLEOTIDE SEQUENCE [LARGE SCALE GENOMIC DNA]</scope>
    <source>
        <strain evidence="2 3">PP10</strain>
    </source>
</reference>
<keyword evidence="1" id="KW-0472">Membrane</keyword>
<proteinExistence type="predicted"/>
<dbReference type="EMBL" id="JAYGJQ010000001">
    <property type="protein sequence ID" value="MEA9355584.1"/>
    <property type="molecule type" value="Genomic_DNA"/>
</dbReference>
<feature type="transmembrane region" description="Helical" evidence="1">
    <location>
        <begin position="238"/>
        <end position="256"/>
    </location>
</feature>
<keyword evidence="3" id="KW-1185">Reference proteome</keyword>
<organism evidence="2 3">
    <name type="scientific">Bacteriovorax antarcticus</name>
    <dbReference type="NCBI Taxonomy" id="3088717"/>
    <lineage>
        <taxon>Bacteria</taxon>
        <taxon>Pseudomonadati</taxon>
        <taxon>Bdellovibrionota</taxon>
        <taxon>Bacteriovoracia</taxon>
        <taxon>Bacteriovoracales</taxon>
        <taxon>Bacteriovoracaceae</taxon>
        <taxon>Bacteriovorax</taxon>
    </lineage>
</organism>
<evidence type="ECO:0000256" key="1">
    <source>
        <dbReference type="SAM" id="Phobius"/>
    </source>
</evidence>
<sequence>MFYLIQFFKILFKSPVRGFFLFFFSIALVFSIGQKNYLEEQFTKMIPENKAGDYFYALVASSESYQNVARQMSQLPGVYKVEILSETQIKEEVKNVLGSMQVDVTDSSLDLNYAGLKVIYTKELKPRAQELVRDYLTHLVGEGNITLGAIKTNDQITDKRAQFIAVIKTWGYSLYLFIVFIFWVISLLSVRVKIAEASYLLENYQRKRKVGLKMALNGLTLIFILSVAVTFVLGMPQFINLLVALGIFVVGIFLHAKSYYWESH</sequence>
<feature type="transmembrane region" description="Helical" evidence="1">
    <location>
        <begin position="170"/>
        <end position="190"/>
    </location>
</feature>